<evidence type="ECO:0000313" key="2">
    <source>
        <dbReference type="Proteomes" id="UP000028349"/>
    </source>
</evidence>
<evidence type="ECO:0008006" key="3">
    <source>
        <dbReference type="Google" id="ProtNLM"/>
    </source>
</evidence>
<evidence type="ECO:0000313" key="1">
    <source>
        <dbReference type="EMBL" id="KEY20279.1"/>
    </source>
</evidence>
<keyword evidence="2" id="KW-1185">Reference proteome</keyword>
<sequence length="180" mass="20455">MGPDQIQVGERQNYTAEISADPTANHYEWIYLDQKMIPQSDLNQNILTVKGSVPGKSVLSLKIKAAGKTFNCKKSVEVIAPLSVSLDINAQKCDIEIEAFKEIRVSNTIVAFEAIAADNSFTYQWTIHYRNGSKKISNDKVGKFDYSNENVIDQVDLDITDKKCTKKISKTYNHNFWYFF</sequence>
<accession>A0ABR4U268</accession>
<dbReference type="EMBL" id="JPEP01000001">
    <property type="protein sequence ID" value="KEY20279.1"/>
    <property type="molecule type" value="Genomic_DNA"/>
</dbReference>
<name>A0ABR4U268_9FLAO</name>
<reference evidence="1 2" key="1">
    <citation type="submission" date="2014-07" db="EMBL/GenBank/DDBJ databases">
        <authorList>
            <person name="Pisani N.G."/>
            <person name="Newman J.D."/>
        </authorList>
    </citation>
    <scope>NUCLEOTIDE SEQUENCE [LARGE SCALE GENOMIC DNA]</scope>
    <source>
        <strain evidence="1 2">LMG 24720</strain>
    </source>
</reference>
<protein>
    <recommendedName>
        <fullName evidence="3">Ig-like domain-containing protein</fullName>
    </recommendedName>
</protein>
<gene>
    <name evidence="1" type="ORF">HY04_03495</name>
</gene>
<dbReference type="Proteomes" id="UP000028349">
    <property type="component" value="Unassembled WGS sequence"/>
</dbReference>
<proteinExistence type="predicted"/>
<organism evidence="1 2">
    <name type="scientific">Kaistella antarctica</name>
    <dbReference type="NCBI Taxonomy" id="266748"/>
    <lineage>
        <taxon>Bacteria</taxon>
        <taxon>Pseudomonadati</taxon>
        <taxon>Bacteroidota</taxon>
        <taxon>Flavobacteriia</taxon>
        <taxon>Flavobacteriales</taxon>
        <taxon>Weeksellaceae</taxon>
        <taxon>Chryseobacterium group</taxon>
        <taxon>Kaistella</taxon>
    </lineage>
</organism>
<comment type="caution">
    <text evidence="1">The sequence shown here is derived from an EMBL/GenBank/DDBJ whole genome shotgun (WGS) entry which is preliminary data.</text>
</comment>